<evidence type="ECO:0000313" key="1">
    <source>
        <dbReference type="EMBL" id="PXY27434.1"/>
    </source>
</evidence>
<proteinExistence type="predicted"/>
<gene>
    <name evidence="1" type="ORF">BAY60_13445</name>
</gene>
<dbReference type="RefSeq" id="WP_112281434.1">
    <property type="nucleotide sequence ID" value="NZ_MASW01000002.1"/>
</dbReference>
<comment type="caution">
    <text evidence="1">The sequence shown here is derived from an EMBL/GenBank/DDBJ whole genome shotgun (WGS) entry which is preliminary data.</text>
</comment>
<protein>
    <submittedName>
        <fullName evidence="1">Uncharacterized protein</fullName>
    </submittedName>
</protein>
<dbReference type="AlphaFoldDB" id="A0A2V4AZR9"/>
<keyword evidence="2" id="KW-1185">Reference proteome</keyword>
<organism evidence="1 2">
    <name type="scientific">Prauserella muralis</name>
    <dbReference type="NCBI Taxonomy" id="588067"/>
    <lineage>
        <taxon>Bacteria</taxon>
        <taxon>Bacillati</taxon>
        <taxon>Actinomycetota</taxon>
        <taxon>Actinomycetes</taxon>
        <taxon>Pseudonocardiales</taxon>
        <taxon>Pseudonocardiaceae</taxon>
        <taxon>Prauserella</taxon>
    </lineage>
</organism>
<name>A0A2V4AZR9_9PSEU</name>
<evidence type="ECO:0000313" key="2">
    <source>
        <dbReference type="Proteomes" id="UP000249915"/>
    </source>
</evidence>
<reference evidence="1 2" key="1">
    <citation type="submission" date="2016-07" db="EMBL/GenBank/DDBJ databases">
        <title>Draft genome sequence of Prauserella muralis DSM 45305, isolated from a mould-covered wall in an indoor environment.</title>
        <authorList>
            <person name="Ruckert C."/>
            <person name="Albersmeier A."/>
            <person name="Jiang C.-L."/>
            <person name="Jiang Y."/>
            <person name="Kalinowski J."/>
            <person name="Schneider O."/>
            <person name="Winkler A."/>
            <person name="Zotchev S.B."/>
        </authorList>
    </citation>
    <scope>NUCLEOTIDE SEQUENCE [LARGE SCALE GENOMIC DNA]</scope>
    <source>
        <strain evidence="1 2">DSM 45305</strain>
    </source>
</reference>
<dbReference type="EMBL" id="MASW01000002">
    <property type="protein sequence ID" value="PXY27434.1"/>
    <property type="molecule type" value="Genomic_DNA"/>
</dbReference>
<accession>A0A2V4AZR9</accession>
<dbReference type="Proteomes" id="UP000249915">
    <property type="component" value="Unassembled WGS sequence"/>
</dbReference>
<dbReference type="OrthoDB" id="4224785at2"/>
<sequence length="157" mass="17155">MAVMTERRFVELVEAVRSHAMRLGIFTGTAGHEPKKAPGHELFLAVWAQRIEPLPQRSGLASTAGLVTLIVRIFQGFIAQPEDGIDPRVMQAVNALFLAYSGDFDLGGRVAEVDLLGQYSPGGLFAQAGYLSQDGKNYRVMTITLPLVINDLWSQNP</sequence>